<gene>
    <name evidence="1" type="ORF">CR513_26179</name>
</gene>
<keyword evidence="2" id="KW-1185">Reference proteome</keyword>
<evidence type="ECO:0000313" key="1">
    <source>
        <dbReference type="EMBL" id="RDX91786.1"/>
    </source>
</evidence>
<name>A0A371GMP1_MUCPR</name>
<feature type="non-terminal residue" evidence="1">
    <location>
        <position position="1"/>
    </location>
</feature>
<dbReference type="EMBL" id="QJKJ01005035">
    <property type="protein sequence ID" value="RDX91786.1"/>
    <property type="molecule type" value="Genomic_DNA"/>
</dbReference>
<evidence type="ECO:0000313" key="2">
    <source>
        <dbReference type="Proteomes" id="UP000257109"/>
    </source>
</evidence>
<reference evidence="1" key="1">
    <citation type="submission" date="2018-05" db="EMBL/GenBank/DDBJ databases">
        <title>Draft genome of Mucuna pruriens seed.</title>
        <authorList>
            <person name="Nnadi N.E."/>
            <person name="Vos R."/>
            <person name="Hasami M.H."/>
            <person name="Devisetty U.K."/>
            <person name="Aguiy J.C."/>
        </authorList>
    </citation>
    <scope>NUCLEOTIDE SEQUENCE [LARGE SCALE GENOMIC DNA]</scope>
    <source>
        <strain evidence="1">JCA_2017</strain>
    </source>
</reference>
<organism evidence="1 2">
    <name type="scientific">Mucuna pruriens</name>
    <name type="common">Velvet bean</name>
    <name type="synonym">Dolichos pruriens</name>
    <dbReference type="NCBI Taxonomy" id="157652"/>
    <lineage>
        <taxon>Eukaryota</taxon>
        <taxon>Viridiplantae</taxon>
        <taxon>Streptophyta</taxon>
        <taxon>Embryophyta</taxon>
        <taxon>Tracheophyta</taxon>
        <taxon>Spermatophyta</taxon>
        <taxon>Magnoliopsida</taxon>
        <taxon>eudicotyledons</taxon>
        <taxon>Gunneridae</taxon>
        <taxon>Pentapetalae</taxon>
        <taxon>rosids</taxon>
        <taxon>fabids</taxon>
        <taxon>Fabales</taxon>
        <taxon>Fabaceae</taxon>
        <taxon>Papilionoideae</taxon>
        <taxon>50 kb inversion clade</taxon>
        <taxon>NPAAA clade</taxon>
        <taxon>indigoferoid/millettioid clade</taxon>
        <taxon>Phaseoleae</taxon>
        <taxon>Mucuna</taxon>
    </lineage>
</organism>
<dbReference type="AlphaFoldDB" id="A0A371GMP1"/>
<accession>A0A371GMP1</accession>
<protein>
    <submittedName>
        <fullName evidence="1">Uncharacterized protein</fullName>
    </submittedName>
</protein>
<dbReference type="Proteomes" id="UP000257109">
    <property type="component" value="Unassembled WGS sequence"/>
</dbReference>
<proteinExistence type="predicted"/>
<comment type="caution">
    <text evidence="1">The sequence shown here is derived from an EMBL/GenBank/DDBJ whole genome shotgun (WGS) entry which is preliminary data.</text>
</comment>
<sequence>MDYFTKWIAIVSLAAIITQKAKQKGRGLSKHPLSVPLHLTDYHRQNPFRLAFETNTMIPVEVSKPSIRQNDFNLDENSNTIQIDLDLVEEVKEQAYI</sequence>
<dbReference type="OrthoDB" id="1739513at2759"/>